<evidence type="ECO:0000256" key="6">
    <source>
        <dbReference type="ARBA" id="ARBA00012180"/>
    </source>
</evidence>
<feature type="binding site" evidence="14 15">
    <location>
        <position position="76"/>
    </location>
    <ligand>
        <name>a divalent metal cation</name>
        <dbReference type="ChEBI" id="CHEBI:60240"/>
    </ligand>
</feature>
<dbReference type="STRING" id="439292.Bsel_1727"/>
<feature type="binding site" evidence="14 15">
    <location>
        <position position="75"/>
    </location>
    <ligand>
        <name>a divalent metal cation</name>
        <dbReference type="ChEBI" id="CHEBI:60240"/>
    </ligand>
</feature>
<keyword evidence="11 14" id="KW-0255">Endonuclease</keyword>
<dbReference type="GO" id="GO:0004523">
    <property type="term" value="F:RNA-DNA hybrid ribonuclease activity"/>
    <property type="evidence" value="ECO:0007669"/>
    <property type="project" value="UniProtKB-UniRule"/>
</dbReference>
<dbReference type="KEGG" id="bse:Bsel_1727"/>
<dbReference type="GO" id="GO:0003723">
    <property type="term" value="F:RNA binding"/>
    <property type="evidence" value="ECO:0007669"/>
    <property type="project" value="UniProtKB-UniRule"/>
</dbReference>
<dbReference type="GO" id="GO:0005737">
    <property type="term" value="C:cytoplasm"/>
    <property type="evidence" value="ECO:0007669"/>
    <property type="project" value="UniProtKB-SubCell"/>
</dbReference>
<dbReference type="GO" id="GO:0032299">
    <property type="term" value="C:ribonuclease H2 complex"/>
    <property type="evidence" value="ECO:0007669"/>
    <property type="project" value="TreeGrafter"/>
</dbReference>
<dbReference type="PANTHER" id="PTHR10954">
    <property type="entry name" value="RIBONUCLEASE H2 SUBUNIT A"/>
    <property type="match status" value="1"/>
</dbReference>
<keyword evidence="12 14" id="KW-0378">Hydrolase</keyword>
<feature type="domain" description="RNase H type-2" evidence="17">
    <location>
        <begin position="69"/>
        <end position="258"/>
    </location>
</feature>
<feature type="binding site" evidence="14 15">
    <location>
        <position position="169"/>
    </location>
    <ligand>
        <name>a divalent metal cation</name>
        <dbReference type="ChEBI" id="CHEBI:60240"/>
    </ligand>
</feature>
<dbReference type="InterPro" id="IPR036397">
    <property type="entry name" value="RNaseH_sf"/>
</dbReference>
<evidence type="ECO:0000256" key="9">
    <source>
        <dbReference type="ARBA" id="ARBA00022722"/>
    </source>
</evidence>
<dbReference type="GO" id="GO:0006298">
    <property type="term" value="P:mismatch repair"/>
    <property type="evidence" value="ECO:0007669"/>
    <property type="project" value="TreeGrafter"/>
</dbReference>
<evidence type="ECO:0000256" key="3">
    <source>
        <dbReference type="ARBA" id="ARBA00004065"/>
    </source>
</evidence>
<evidence type="ECO:0000256" key="4">
    <source>
        <dbReference type="ARBA" id="ARBA00004496"/>
    </source>
</evidence>
<dbReference type="Proteomes" id="UP000000271">
    <property type="component" value="Chromosome"/>
</dbReference>
<evidence type="ECO:0000256" key="11">
    <source>
        <dbReference type="ARBA" id="ARBA00022759"/>
    </source>
</evidence>
<comment type="function">
    <text evidence="3 14 16">Endonuclease that specifically degrades the RNA of RNA-DNA hybrids.</text>
</comment>
<organism evidence="18 19">
    <name type="scientific">Bacillus selenitireducens (strain ATCC 700615 / DSM 15326 / MLS10)</name>
    <dbReference type="NCBI Taxonomy" id="439292"/>
    <lineage>
        <taxon>Bacteria</taxon>
        <taxon>Bacillati</taxon>
        <taxon>Bacillota</taxon>
        <taxon>Bacilli</taxon>
        <taxon>Bacillales</taxon>
        <taxon>Bacillaceae</taxon>
        <taxon>Salisediminibacterium</taxon>
    </lineage>
</organism>
<keyword evidence="19" id="KW-1185">Reference proteome</keyword>
<comment type="cofactor">
    <cofactor evidence="14 15">
        <name>Mn(2+)</name>
        <dbReference type="ChEBI" id="CHEBI:29035"/>
    </cofactor>
    <cofactor evidence="14 15">
        <name>Mg(2+)</name>
        <dbReference type="ChEBI" id="CHEBI:18420"/>
    </cofactor>
    <text evidence="14 15">Manganese or magnesium. Binds 1 divalent metal ion per monomer in the absence of substrate. May bind a second metal ion after substrate binding.</text>
</comment>
<evidence type="ECO:0000313" key="18">
    <source>
        <dbReference type="EMBL" id="ADH99235.1"/>
    </source>
</evidence>
<evidence type="ECO:0000256" key="8">
    <source>
        <dbReference type="ARBA" id="ARBA00022490"/>
    </source>
</evidence>
<dbReference type="FunFam" id="3.30.420.10:FF:000006">
    <property type="entry name" value="Ribonuclease HII"/>
    <property type="match status" value="1"/>
</dbReference>
<dbReference type="PROSITE" id="PS51975">
    <property type="entry name" value="RNASE_H_2"/>
    <property type="match status" value="1"/>
</dbReference>
<evidence type="ECO:0000256" key="14">
    <source>
        <dbReference type="HAMAP-Rule" id="MF_00052"/>
    </source>
</evidence>
<dbReference type="AlphaFoldDB" id="D6XTU9"/>
<dbReference type="NCBIfam" id="NF000594">
    <property type="entry name" value="PRK00015.1-1"/>
    <property type="match status" value="1"/>
</dbReference>
<comment type="subcellular location">
    <subcellularLocation>
        <location evidence="4 14">Cytoplasm</location>
    </subcellularLocation>
</comment>
<protein>
    <recommendedName>
        <fullName evidence="7 14">Ribonuclease HII</fullName>
        <shortName evidence="14">RNase HII</shortName>
        <ecNumber evidence="6 14">3.1.26.4</ecNumber>
    </recommendedName>
</protein>
<dbReference type="eggNOG" id="COG0164">
    <property type="taxonomic scope" value="Bacteria"/>
</dbReference>
<reference evidence="18" key="1">
    <citation type="submission" date="2009-10" db="EMBL/GenBank/DDBJ databases">
        <title>Complete sequence of Bacillus selenitireducens MLS10.</title>
        <authorList>
            <consortium name="US DOE Joint Genome Institute"/>
            <person name="Lucas S."/>
            <person name="Copeland A."/>
            <person name="Lapidus A."/>
            <person name="Glavina del Rio T."/>
            <person name="Dalin E."/>
            <person name="Tice H."/>
            <person name="Bruce D."/>
            <person name="Goodwin L."/>
            <person name="Pitluck S."/>
            <person name="Sims D."/>
            <person name="Brettin T."/>
            <person name="Detter J.C."/>
            <person name="Han C."/>
            <person name="Larimer F."/>
            <person name="Land M."/>
            <person name="Hauser L."/>
            <person name="Kyrpides N."/>
            <person name="Ovchinnikova G."/>
            <person name="Stolz J."/>
        </authorList>
    </citation>
    <scope>NUCLEOTIDE SEQUENCE [LARGE SCALE GENOMIC DNA]</scope>
    <source>
        <strain evidence="18">MLS10</strain>
    </source>
</reference>
<dbReference type="InterPro" id="IPR022898">
    <property type="entry name" value="RNase_HII"/>
</dbReference>
<dbReference type="GO" id="GO:0043137">
    <property type="term" value="P:DNA replication, removal of RNA primer"/>
    <property type="evidence" value="ECO:0007669"/>
    <property type="project" value="TreeGrafter"/>
</dbReference>
<dbReference type="InterPro" id="IPR024567">
    <property type="entry name" value="RNase_HII/HIII_dom"/>
</dbReference>
<name>D6XTU9_BACIE</name>
<dbReference type="EC" id="3.1.26.4" evidence="6 14"/>
<evidence type="ECO:0000256" key="7">
    <source>
        <dbReference type="ARBA" id="ARBA00019179"/>
    </source>
</evidence>
<evidence type="ECO:0000259" key="17">
    <source>
        <dbReference type="PROSITE" id="PS51975"/>
    </source>
</evidence>
<dbReference type="SUPFAM" id="SSF53098">
    <property type="entry name" value="Ribonuclease H-like"/>
    <property type="match status" value="1"/>
</dbReference>
<dbReference type="HOGENOM" id="CLU_036532_2_1_9"/>
<evidence type="ECO:0000256" key="13">
    <source>
        <dbReference type="ARBA" id="ARBA00023211"/>
    </source>
</evidence>
<dbReference type="GO" id="GO:0030145">
    <property type="term" value="F:manganese ion binding"/>
    <property type="evidence" value="ECO:0007669"/>
    <property type="project" value="UniProtKB-UniRule"/>
</dbReference>
<dbReference type="NCBIfam" id="NF000595">
    <property type="entry name" value="PRK00015.1-3"/>
    <property type="match status" value="1"/>
</dbReference>
<keyword evidence="9 14" id="KW-0540">Nuclease</keyword>
<dbReference type="Pfam" id="PF01351">
    <property type="entry name" value="RNase_HII"/>
    <property type="match status" value="1"/>
</dbReference>
<dbReference type="HAMAP" id="MF_00052_B">
    <property type="entry name" value="RNase_HII_B"/>
    <property type="match status" value="1"/>
</dbReference>
<keyword evidence="10 14" id="KW-0479">Metal-binding</keyword>
<evidence type="ECO:0000256" key="12">
    <source>
        <dbReference type="ARBA" id="ARBA00022801"/>
    </source>
</evidence>
<dbReference type="EMBL" id="CP001791">
    <property type="protein sequence ID" value="ADH99235.1"/>
    <property type="molecule type" value="Genomic_DNA"/>
</dbReference>
<evidence type="ECO:0000313" key="19">
    <source>
        <dbReference type="Proteomes" id="UP000000271"/>
    </source>
</evidence>
<gene>
    <name evidence="14" type="primary">rnhB</name>
    <name evidence="18" type="ordered locus">Bsel_1727</name>
</gene>
<dbReference type="OrthoDB" id="9803420at2"/>
<dbReference type="InterPro" id="IPR012337">
    <property type="entry name" value="RNaseH-like_sf"/>
</dbReference>
<evidence type="ECO:0000256" key="15">
    <source>
        <dbReference type="PROSITE-ProRule" id="PRU01319"/>
    </source>
</evidence>
<dbReference type="Gene3D" id="3.30.420.10">
    <property type="entry name" value="Ribonuclease H-like superfamily/Ribonuclease H"/>
    <property type="match status" value="1"/>
</dbReference>
<accession>D6XTU9</accession>
<dbReference type="InterPro" id="IPR001352">
    <property type="entry name" value="RNase_HII/HIII"/>
</dbReference>
<keyword evidence="8 14" id="KW-0963">Cytoplasm</keyword>
<comment type="similarity">
    <text evidence="5 14 16">Belongs to the RNase HII family.</text>
</comment>
<dbReference type="PANTHER" id="PTHR10954:SF18">
    <property type="entry name" value="RIBONUCLEASE HII"/>
    <property type="match status" value="1"/>
</dbReference>
<evidence type="ECO:0000256" key="2">
    <source>
        <dbReference type="ARBA" id="ARBA00001946"/>
    </source>
</evidence>
<evidence type="ECO:0000256" key="16">
    <source>
        <dbReference type="RuleBase" id="RU003515"/>
    </source>
</evidence>
<dbReference type="CDD" id="cd07182">
    <property type="entry name" value="RNase_HII_bacteria_HII_like"/>
    <property type="match status" value="1"/>
</dbReference>
<sequence length="258" mass="28695">MKIADVKALLNNIQDPEDPDLAALRKDGRKGVQALIRQWEKKQIKLEAGRKQYEEIQSFERSLRLSGYRLIAGVDEVGRGPLAGPVTAACVILPESPDLKGLTDSKKLSEAKRHFYAAEIQKVAIAAETGEASPEEIDRLNIYEASKLAMRRAVAAVQQKTAIDFLLIDAMTLPIDLPQESLIKGDARSLSIAAASVIAKVERDNQMKELDRAFPEYGLASHMGYGTREHLAALDEHGPQFFHRKSFSPVRERDHTRL</sequence>
<proteinExistence type="inferred from homology"/>
<comment type="cofactor">
    <cofactor evidence="2">
        <name>Mg(2+)</name>
        <dbReference type="ChEBI" id="CHEBI:18420"/>
    </cofactor>
</comment>
<keyword evidence="13 14" id="KW-0464">Manganese</keyword>
<evidence type="ECO:0000256" key="10">
    <source>
        <dbReference type="ARBA" id="ARBA00022723"/>
    </source>
</evidence>
<evidence type="ECO:0000256" key="5">
    <source>
        <dbReference type="ARBA" id="ARBA00007383"/>
    </source>
</evidence>
<comment type="catalytic activity">
    <reaction evidence="1 14 15 16">
        <text>Endonucleolytic cleavage to 5'-phosphomonoester.</text>
        <dbReference type="EC" id="3.1.26.4"/>
    </reaction>
</comment>
<dbReference type="RefSeq" id="WP_013172659.1">
    <property type="nucleotide sequence ID" value="NC_014219.1"/>
</dbReference>
<evidence type="ECO:0000256" key="1">
    <source>
        <dbReference type="ARBA" id="ARBA00000077"/>
    </source>
</evidence>